<dbReference type="InterPro" id="IPR013785">
    <property type="entry name" value="Aldolase_TIM"/>
</dbReference>
<dbReference type="STRING" id="546871.SAMN04488543_1788"/>
<gene>
    <name evidence="1" type="ORF">SAMN04488543_1788</name>
</gene>
<dbReference type="Gene3D" id="3.20.20.70">
    <property type="entry name" value="Aldolase class I"/>
    <property type="match status" value="1"/>
</dbReference>
<reference evidence="1 2" key="1">
    <citation type="submission" date="2016-10" db="EMBL/GenBank/DDBJ databases">
        <authorList>
            <person name="de Groot N.N."/>
        </authorList>
    </citation>
    <scope>NUCLEOTIDE SEQUENCE [LARGE SCALE GENOMIC DNA]</scope>
    <source>
        <strain evidence="1 2">DSM 21741</strain>
    </source>
</reference>
<protein>
    <recommendedName>
        <fullName evidence="3">Dihydrodipicolinate synthase/N-acetylneuraminate lyase</fullName>
    </recommendedName>
</protein>
<proteinExistence type="predicted"/>
<evidence type="ECO:0000313" key="1">
    <source>
        <dbReference type="EMBL" id="SDS46887.1"/>
    </source>
</evidence>
<evidence type="ECO:0000313" key="2">
    <source>
        <dbReference type="Proteomes" id="UP000199092"/>
    </source>
</evidence>
<organism evidence="1 2">
    <name type="scientific">Friedmanniella luteola</name>
    <dbReference type="NCBI Taxonomy" id="546871"/>
    <lineage>
        <taxon>Bacteria</taxon>
        <taxon>Bacillati</taxon>
        <taxon>Actinomycetota</taxon>
        <taxon>Actinomycetes</taxon>
        <taxon>Propionibacteriales</taxon>
        <taxon>Nocardioidaceae</taxon>
        <taxon>Friedmanniella</taxon>
    </lineage>
</organism>
<name>A0A1H1SFZ5_9ACTN</name>
<sequence length="394" mass="41160">MTALLLPAADGLLAEHTLGAPGAWTRPSGPLTSRVVYAAAHVVPERWADNSPGAPAVLDWDATLAFRHELWSYGLGVADAMDTAQRGMGLDWAATQELVKRSAAEATAVGGRLACGAGTDQLDLTSLPTGRRGLDAVLGAYREQVELVAGSGATVILMASRALAAVADGPQDYLDVYGTLLDEVDRPVILHWLGPMFDPALAGYWGSGDVAAATATFLELIEAHPGTVDGVKVSLLDAAHETALRARLAGVTPRVRLYTGDDFHYPELIHGDGTHHSDALLGIFAAIAPLASTALQAYDAGDADRGHALLASTEALGRHIFSAPTPHYKTGVAFLAWLNGQQPGFVMVGGQQAGRSLPHLVQTFRLADGAGLLRDPELAAARMRSLLAVHGMGA</sequence>
<dbReference type="AlphaFoldDB" id="A0A1H1SFZ5"/>
<dbReference type="OrthoDB" id="9805272at2"/>
<dbReference type="Proteomes" id="UP000199092">
    <property type="component" value="Chromosome I"/>
</dbReference>
<dbReference type="InterPro" id="IPR009334">
    <property type="entry name" value="DUF993"/>
</dbReference>
<dbReference type="RefSeq" id="WP_091412154.1">
    <property type="nucleotide sequence ID" value="NZ_LT629749.1"/>
</dbReference>
<dbReference type="Pfam" id="PF06187">
    <property type="entry name" value="DUF993"/>
    <property type="match status" value="1"/>
</dbReference>
<dbReference type="SUPFAM" id="SSF51569">
    <property type="entry name" value="Aldolase"/>
    <property type="match status" value="1"/>
</dbReference>
<evidence type="ECO:0008006" key="3">
    <source>
        <dbReference type="Google" id="ProtNLM"/>
    </source>
</evidence>
<accession>A0A1H1SFZ5</accession>
<keyword evidence="2" id="KW-1185">Reference proteome</keyword>
<dbReference type="EMBL" id="LT629749">
    <property type="protein sequence ID" value="SDS46887.1"/>
    <property type="molecule type" value="Genomic_DNA"/>
</dbReference>